<dbReference type="RefSeq" id="WP_064380470.1">
    <property type="nucleotide sequence ID" value="NZ_CP014205.2"/>
</dbReference>
<dbReference type="EMBL" id="CP014205">
    <property type="protein sequence ID" value="AMQ83566.1"/>
    <property type="molecule type" value="Genomic_DNA"/>
</dbReference>
<dbReference type="Proteomes" id="UP000075187">
    <property type="component" value="Chromosome"/>
</dbReference>
<proteinExistence type="predicted"/>
<reference evidence="1" key="1">
    <citation type="submission" date="2017-12" db="EMBL/GenBank/DDBJ databases">
        <title>Pseudomonas sp. MS586 complete sequence.</title>
        <authorList>
            <person name="Lu S."/>
            <person name="Deng P."/>
        </authorList>
    </citation>
    <scope>NUCLEOTIDE SEQUENCE</scope>
    <source>
        <strain evidence="1">MS586</strain>
    </source>
</reference>
<evidence type="ECO:0000313" key="1">
    <source>
        <dbReference type="EMBL" id="AMQ83566.1"/>
    </source>
</evidence>
<keyword evidence="2" id="KW-1185">Reference proteome</keyword>
<accession>A0ABM5ZJA6</accession>
<sequence length="212" mass="24388">MDPKVYELLNGIPEEADYAVSAGDLDPEDIPLNRIEAVKELLLDTVGDDERFFAAKLLTSWGIHEGLVALERSMESPESLEGTYSHRLRGYDDTYCQILMAVTRYFANVADRGDTDLARAQVFSPLTKIIELSNSKPFEIGKIFDFVVNEKYLEYLHYIRNHLSLIIDHPDIHRWKIYDAIECLLKLDSKFVMSLLKEKNKTVEDFRPSVAR</sequence>
<evidence type="ECO:0000313" key="2">
    <source>
        <dbReference type="Proteomes" id="UP000075187"/>
    </source>
</evidence>
<protein>
    <submittedName>
        <fullName evidence="1">Uncharacterized protein</fullName>
    </submittedName>
</protein>
<name>A0ABM5ZJA6_9PSED</name>
<organism evidence="1 2">
    <name type="scientific">Pseudomonas glycinae</name>
    <dbReference type="NCBI Taxonomy" id="1785145"/>
    <lineage>
        <taxon>Bacteria</taxon>
        <taxon>Pseudomonadati</taxon>
        <taxon>Pseudomonadota</taxon>
        <taxon>Gammaproteobacteria</taxon>
        <taxon>Pseudomonadales</taxon>
        <taxon>Pseudomonadaceae</taxon>
        <taxon>Pseudomonas</taxon>
    </lineage>
</organism>
<gene>
    <name evidence="1" type="ORF">AWU82_09670</name>
</gene>